<keyword evidence="2" id="KW-1185">Reference proteome</keyword>
<comment type="caution">
    <text evidence="1">The sequence shown here is derived from an EMBL/GenBank/DDBJ whole genome shotgun (WGS) entry which is preliminary data.</text>
</comment>
<gene>
    <name evidence="1" type="ORF">KY290_033577</name>
</gene>
<protein>
    <submittedName>
        <fullName evidence="1">Uncharacterized protein</fullName>
    </submittedName>
</protein>
<organism evidence="1 2">
    <name type="scientific">Solanum tuberosum</name>
    <name type="common">Potato</name>
    <dbReference type="NCBI Taxonomy" id="4113"/>
    <lineage>
        <taxon>Eukaryota</taxon>
        <taxon>Viridiplantae</taxon>
        <taxon>Streptophyta</taxon>
        <taxon>Embryophyta</taxon>
        <taxon>Tracheophyta</taxon>
        <taxon>Spermatophyta</taxon>
        <taxon>Magnoliopsida</taxon>
        <taxon>eudicotyledons</taxon>
        <taxon>Gunneridae</taxon>
        <taxon>Pentapetalae</taxon>
        <taxon>asterids</taxon>
        <taxon>lamiids</taxon>
        <taxon>Solanales</taxon>
        <taxon>Solanaceae</taxon>
        <taxon>Solanoideae</taxon>
        <taxon>Solaneae</taxon>
        <taxon>Solanum</taxon>
    </lineage>
</organism>
<dbReference type="EMBL" id="JAIVGD010000026">
    <property type="protein sequence ID" value="KAH0740534.1"/>
    <property type="molecule type" value="Genomic_DNA"/>
</dbReference>
<accession>A0ABQ7U1S6</accession>
<proteinExistence type="predicted"/>
<name>A0ABQ7U1S6_SOLTU</name>
<evidence type="ECO:0000313" key="2">
    <source>
        <dbReference type="Proteomes" id="UP000826656"/>
    </source>
</evidence>
<evidence type="ECO:0000313" key="1">
    <source>
        <dbReference type="EMBL" id="KAH0740534.1"/>
    </source>
</evidence>
<sequence length="190" mass="22263">MEIINVRMLVIIEVVMTAMIKSLMRIRATISEENMRKIEIIDLMRSYSNYNSEDGSYDGDGTYYASHSNVEDEECVIPRRILIRSCNVSKLNGNANPLTWEELKELMRFKYVPKEYTKVYNGYSRRHVLRIKVDIYGSFVFYLVLDDWCNLNYIAPSTVAYLRLPKKTRCIYIKKGCKVTKVLKVTFTHA</sequence>
<reference evidence="1 2" key="1">
    <citation type="journal article" date="2021" name="bioRxiv">
        <title>Chromosome-scale and haplotype-resolved genome assembly of a tetraploid potato cultivar.</title>
        <authorList>
            <person name="Sun H."/>
            <person name="Jiao W.-B."/>
            <person name="Krause K."/>
            <person name="Campoy J.A."/>
            <person name="Goel M."/>
            <person name="Folz-Donahue K."/>
            <person name="Kukat C."/>
            <person name="Huettel B."/>
            <person name="Schneeberger K."/>
        </authorList>
    </citation>
    <scope>NUCLEOTIDE SEQUENCE [LARGE SCALE GENOMIC DNA]</scope>
    <source>
        <strain evidence="1">SolTubOtavaFocal</strain>
        <tissue evidence="1">Leaves</tissue>
    </source>
</reference>
<dbReference type="Proteomes" id="UP000826656">
    <property type="component" value="Unassembled WGS sequence"/>
</dbReference>